<dbReference type="GO" id="GO:0000302">
    <property type="term" value="P:response to reactive oxygen species"/>
    <property type="evidence" value="ECO:0007669"/>
    <property type="project" value="TreeGrafter"/>
</dbReference>
<feature type="domain" description="Plant heme peroxidase family profile" evidence="7">
    <location>
        <begin position="124"/>
        <end position="336"/>
    </location>
</feature>
<dbReference type="SUPFAM" id="SSF48113">
    <property type="entry name" value="Heme-dependent peroxidases"/>
    <property type="match status" value="1"/>
</dbReference>
<dbReference type="Gene3D" id="1.10.520.10">
    <property type="match status" value="1"/>
</dbReference>
<proteinExistence type="inferred from homology"/>
<dbReference type="GO" id="GO:0020037">
    <property type="term" value="F:heme binding"/>
    <property type="evidence" value="ECO:0007669"/>
    <property type="project" value="UniProtKB-UniRule"/>
</dbReference>
<accession>A0A438N388</accession>
<dbReference type="InterPro" id="IPR002016">
    <property type="entry name" value="Haem_peroxidase"/>
</dbReference>
<dbReference type="EC" id="1.11.1.-" evidence="5"/>
<evidence type="ECO:0000313" key="9">
    <source>
        <dbReference type="Proteomes" id="UP000288859"/>
    </source>
</evidence>
<dbReference type="InterPro" id="IPR044831">
    <property type="entry name" value="Ccp1-like"/>
</dbReference>
<keyword evidence="1 5" id="KW-0575">Peroxidase</keyword>
<sequence length="755" mass="78002">MTQIFIGLLAILSLTLTVCSAPTWPSSFDELEDIKYLHDGYMSRGFAYGVTPCSFVRTQGRSVAAGFLRTAFHDMASADVAAGTGGLDASIGFELTGEFASANIGPGFNNTMVYYSRFFNSQASMSDLIALGVYTAVRSCGGPVVETRSGRVDATQAGPLGVPDVRDSGPVLGAAFRRMGISQEESIQLVACGHSLGAVHSTEFPAIVPSNSSVLRTADFDSTNSTYDNKIVTEYLSGTTKNPLVIGPDAAARSDFHLFNSDRNATVTKLQDPAVYQTTCSRVLQKMLDTVPRGVVLTDAISPYDVKPYGLQLNVVDSGDELSFTGQVRIRTNDLAKANIQKVELQYKTRDGSDGGLISTKATGDANGIDDSFSFYGFDTKIPANSAISSFTVVVTLNSGGTKVFDNNGKGYPVSDAIFAQTANSALTAASGTGVQKLNIVAAVRNGQSPTDLALTLTTINPMTFNNLPTVAKKTVELVKSCESKYYTFYTASSDVFTNQVNTTKYDVSFKATDGSIKIDGFNSINTLPPTAPAVVCGSAVSSTTTSTPPPTSTPSSDSTTSSVSGSSSSSSPTGPGPISPTSSASGSIITITGQITAIVTGTTVTTGSGTDSGSIITITGPMSTITGPVTLTTVVDPGAGSMLTITGAITTLLPGSGTESGSMMTITGVISTITGPTTVEPTSVVAPVDNNPNGADDNGFIYPPPTTTVDNLVPIATFTGAAPATYRPAAAAQGLLGHVFTLMAPAILALAHVW</sequence>
<dbReference type="OrthoDB" id="5985073at2759"/>
<dbReference type="GO" id="GO:0042744">
    <property type="term" value="P:hydrogen peroxide catabolic process"/>
    <property type="evidence" value="ECO:0007669"/>
    <property type="project" value="TreeGrafter"/>
</dbReference>
<dbReference type="GO" id="GO:0046872">
    <property type="term" value="F:metal ion binding"/>
    <property type="evidence" value="ECO:0007669"/>
    <property type="project" value="UniProtKB-UniRule"/>
</dbReference>
<dbReference type="PRINTS" id="PR00458">
    <property type="entry name" value="PEROXIDASE"/>
</dbReference>
<keyword evidence="5" id="KW-0732">Signal</keyword>
<evidence type="ECO:0000256" key="3">
    <source>
        <dbReference type="ARBA" id="ARBA00023002"/>
    </source>
</evidence>
<dbReference type="AlphaFoldDB" id="A0A438N388"/>
<evidence type="ECO:0000256" key="5">
    <source>
        <dbReference type="RuleBase" id="RU363051"/>
    </source>
</evidence>
<reference evidence="8 9" key="1">
    <citation type="submission" date="2017-03" db="EMBL/GenBank/DDBJ databases">
        <title>Genomes of endolithic fungi from Antarctica.</title>
        <authorList>
            <person name="Coleine C."/>
            <person name="Masonjones S."/>
            <person name="Stajich J.E."/>
        </authorList>
    </citation>
    <scope>NUCLEOTIDE SEQUENCE [LARGE SCALE GENOMIC DNA]</scope>
    <source>
        <strain evidence="8 9">CCFEE 6314</strain>
    </source>
</reference>
<comment type="caution">
    <text evidence="8">The sequence shown here is derived from an EMBL/GenBank/DDBJ whole genome shotgun (WGS) entry which is preliminary data.</text>
</comment>
<dbReference type="Pfam" id="PF00141">
    <property type="entry name" value="peroxidase"/>
    <property type="match status" value="1"/>
</dbReference>
<feature type="chain" id="PRO_5018822367" description="Peroxidase" evidence="5">
    <location>
        <begin position="21"/>
        <end position="755"/>
    </location>
</feature>
<dbReference type="EMBL" id="NAJM01000024">
    <property type="protein sequence ID" value="RVX70212.1"/>
    <property type="molecule type" value="Genomic_DNA"/>
</dbReference>
<evidence type="ECO:0000256" key="2">
    <source>
        <dbReference type="ARBA" id="ARBA00022617"/>
    </source>
</evidence>
<comment type="similarity">
    <text evidence="4">Belongs to the peroxidase family.</text>
</comment>
<dbReference type="VEuPathDB" id="FungiDB:PV10_08293"/>
<dbReference type="Proteomes" id="UP000288859">
    <property type="component" value="Unassembled WGS sequence"/>
</dbReference>
<dbReference type="GO" id="GO:0004601">
    <property type="term" value="F:peroxidase activity"/>
    <property type="evidence" value="ECO:0007669"/>
    <property type="project" value="UniProtKB-KW"/>
</dbReference>
<organism evidence="8 9">
    <name type="scientific">Exophiala mesophila</name>
    <name type="common">Black yeast-like fungus</name>
    <dbReference type="NCBI Taxonomy" id="212818"/>
    <lineage>
        <taxon>Eukaryota</taxon>
        <taxon>Fungi</taxon>
        <taxon>Dikarya</taxon>
        <taxon>Ascomycota</taxon>
        <taxon>Pezizomycotina</taxon>
        <taxon>Eurotiomycetes</taxon>
        <taxon>Chaetothyriomycetidae</taxon>
        <taxon>Chaetothyriales</taxon>
        <taxon>Herpotrichiellaceae</taxon>
        <taxon>Exophiala</taxon>
    </lineage>
</organism>
<dbReference type="PANTHER" id="PTHR31356">
    <property type="entry name" value="THYLAKOID LUMENAL 29 KDA PROTEIN, CHLOROPLASTIC-RELATED"/>
    <property type="match status" value="1"/>
</dbReference>
<feature type="region of interest" description="Disordered" evidence="6">
    <location>
        <begin position="541"/>
        <end position="586"/>
    </location>
</feature>
<dbReference type="PROSITE" id="PS50873">
    <property type="entry name" value="PEROXIDASE_4"/>
    <property type="match status" value="1"/>
</dbReference>
<keyword evidence="2" id="KW-0479">Metal-binding</keyword>
<evidence type="ECO:0000256" key="6">
    <source>
        <dbReference type="SAM" id="MobiDB-lite"/>
    </source>
</evidence>
<keyword evidence="2" id="KW-0408">Iron</keyword>
<feature type="signal peptide" evidence="5">
    <location>
        <begin position="1"/>
        <end position="20"/>
    </location>
</feature>
<dbReference type="GO" id="GO:0034599">
    <property type="term" value="P:cellular response to oxidative stress"/>
    <property type="evidence" value="ECO:0007669"/>
    <property type="project" value="InterPro"/>
</dbReference>
<evidence type="ECO:0000256" key="1">
    <source>
        <dbReference type="ARBA" id="ARBA00022559"/>
    </source>
</evidence>
<keyword evidence="3 5" id="KW-0560">Oxidoreductase</keyword>
<evidence type="ECO:0000256" key="4">
    <source>
        <dbReference type="RuleBase" id="RU004241"/>
    </source>
</evidence>
<gene>
    <name evidence="8" type="ORF">B0A52_05545</name>
</gene>
<dbReference type="InterPro" id="IPR010255">
    <property type="entry name" value="Haem_peroxidase_sf"/>
</dbReference>
<protein>
    <recommendedName>
        <fullName evidence="5">Peroxidase</fullName>
        <ecNumber evidence="5">1.11.1.-</ecNumber>
    </recommendedName>
</protein>
<name>A0A438N388_EXOME</name>
<dbReference type="PANTHER" id="PTHR31356:SF53">
    <property type="entry name" value="HEME PEROXIDASE"/>
    <property type="match status" value="1"/>
</dbReference>
<evidence type="ECO:0000313" key="8">
    <source>
        <dbReference type="EMBL" id="RVX70212.1"/>
    </source>
</evidence>
<keyword evidence="2" id="KW-0349">Heme</keyword>
<evidence type="ECO:0000259" key="7">
    <source>
        <dbReference type="PROSITE" id="PS50873"/>
    </source>
</evidence>
<feature type="compositionally biased region" description="Low complexity" evidence="6">
    <location>
        <begin position="554"/>
        <end position="574"/>
    </location>
</feature>